<dbReference type="PANTHER" id="PTHR48103">
    <property type="entry name" value="MIDASIN-RELATED"/>
    <property type="match status" value="1"/>
</dbReference>
<feature type="compositionally biased region" description="Low complexity" evidence="3">
    <location>
        <begin position="700"/>
        <end position="714"/>
    </location>
</feature>
<sequence>MQQSKKLALNDWFRLSFGHRRLTATPVVQKFENTHASSDEVSDEESDELSNSDTEENNYQDDICLGLSYRRGLRKSFFAKSRDLLLLELGGTRWDSLIIPSSISVHQLDRLISSHDIHNLQKSASDILARLISLRSCLPHHPENLEVVDDLGGREGVERLLGSLDDILVNCANGFEPIDDFYSIFQRLQNRIEEIKVSYCESSMAGTLLTCSSQVMWKLKASRQRIATLASTCVQQWIRFSETCLSLSTQPSEGLNQLLQANSCYFPSESRAFDLPRVLLDSRSRLEEIACRLDQRIPHACITVTEDVIAQQKLLQIAADDFLQCCQKINSLTCPNTTLLSGLLSVAESISTEVKISGDLLARSVSNSTTSTSFEHHMNCLINKILICLQDLKHIDKEVEEERGMINKLTNCFSTLRTTCTPRLKILVISLEHLTPTSFDDISYLQCLFPLLASLLNAMAFRLQHLFALLISWLNLGEFLARVTFHLLNDGFCKPTALSTVAANEQLTKGEPSAGDGATGAENDKGDGCTSLNAEGVDTSGAKDVTKDLESQEQIEGTIDQQGQVCKNEMLSQHNWGEEGIEMPDDLDGVLDDGSGWDGKGPEADENEENDLQDIDNQMGETGDEPDEINKAMWASDGEQDDEDEEEERRNADLDEGGVEDRRGSKSERSKSTAVNAKSENGNDRSCEDAVHSDEECGEVNDATDTNTTVHDTTGAMKPNETRTVAGDEEENESSASEAPKQTEERLAQEEAKLIGTEQAGEEKCEDMVEDFGENMELQPNTDDLEDISGELCTSVIDL</sequence>
<dbReference type="OrthoDB" id="422220at2759"/>
<feature type="region of interest" description="Disordered" evidence="3">
    <location>
        <begin position="34"/>
        <end position="57"/>
    </location>
</feature>
<keyword evidence="2" id="KW-0067">ATP-binding</keyword>
<protein>
    <submittedName>
        <fullName evidence="4">Uncharacterized protein</fullName>
    </submittedName>
</protein>
<dbReference type="EMBL" id="UYWX01003251">
    <property type="protein sequence ID" value="VDM23703.1"/>
    <property type="molecule type" value="Genomic_DNA"/>
</dbReference>
<reference evidence="4 5" key="1">
    <citation type="submission" date="2018-11" db="EMBL/GenBank/DDBJ databases">
        <authorList>
            <consortium name="Pathogen Informatics"/>
        </authorList>
    </citation>
    <scope>NUCLEOTIDE SEQUENCE [LARGE SCALE GENOMIC DNA]</scope>
</reference>
<feature type="region of interest" description="Disordered" evidence="3">
    <location>
        <begin position="579"/>
        <end position="762"/>
    </location>
</feature>
<organism evidence="4 5">
    <name type="scientific">Hydatigena taeniaeformis</name>
    <name type="common">Feline tapeworm</name>
    <name type="synonym">Taenia taeniaeformis</name>
    <dbReference type="NCBI Taxonomy" id="6205"/>
    <lineage>
        <taxon>Eukaryota</taxon>
        <taxon>Metazoa</taxon>
        <taxon>Spiralia</taxon>
        <taxon>Lophotrochozoa</taxon>
        <taxon>Platyhelminthes</taxon>
        <taxon>Cestoda</taxon>
        <taxon>Eucestoda</taxon>
        <taxon>Cyclophyllidea</taxon>
        <taxon>Taeniidae</taxon>
        <taxon>Hydatigera</taxon>
    </lineage>
</organism>
<evidence type="ECO:0000313" key="5">
    <source>
        <dbReference type="Proteomes" id="UP000274429"/>
    </source>
</evidence>
<name>A0A3P7ER72_HYDTA</name>
<keyword evidence="1" id="KW-0547">Nucleotide-binding</keyword>
<gene>
    <name evidence="4" type="ORF">TTAC_LOCUS3895</name>
</gene>
<proteinExistence type="predicted"/>
<evidence type="ECO:0000256" key="3">
    <source>
        <dbReference type="SAM" id="MobiDB-lite"/>
    </source>
</evidence>
<dbReference type="GO" id="GO:0000027">
    <property type="term" value="P:ribosomal large subunit assembly"/>
    <property type="evidence" value="ECO:0007669"/>
    <property type="project" value="TreeGrafter"/>
</dbReference>
<feature type="compositionally biased region" description="Polar residues" evidence="3">
    <location>
        <begin position="552"/>
        <end position="565"/>
    </location>
</feature>
<feature type="compositionally biased region" description="Acidic residues" evidence="3">
    <location>
        <begin position="638"/>
        <end position="647"/>
    </location>
</feature>
<dbReference type="AlphaFoldDB" id="A0A3P7ER72"/>
<dbReference type="PANTHER" id="PTHR48103:SF2">
    <property type="entry name" value="MIDASIN"/>
    <property type="match status" value="1"/>
</dbReference>
<evidence type="ECO:0000313" key="4">
    <source>
        <dbReference type="EMBL" id="VDM23703.1"/>
    </source>
</evidence>
<feature type="region of interest" description="Disordered" evidence="3">
    <location>
        <begin position="508"/>
        <end position="565"/>
    </location>
</feature>
<evidence type="ECO:0000256" key="2">
    <source>
        <dbReference type="ARBA" id="ARBA00022840"/>
    </source>
</evidence>
<feature type="compositionally biased region" description="Acidic residues" evidence="3">
    <location>
        <begin position="579"/>
        <end position="591"/>
    </location>
</feature>
<feature type="compositionally biased region" description="Basic and acidic residues" evidence="3">
    <location>
        <begin position="741"/>
        <end position="753"/>
    </location>
</feature>
<feature type="compositionally biased region" description="Basic and acidic residues" evidence="3">
    <location>
        <begin position="648"/>
        <end position="671"/>
    </location>
</feature>
<evidence type="ECO:0000256" key="1">
    <source>
        <dbReference type="ARBA" id="ARBA00022741"/>
    </source>
</evidence>
<dbReference type="GO" id="GO:0005634">
    <property type="term" value="C:nucleus"/>
    <property type="evidence" value="ECO:0007669"/>
    <property type="project" value="TreeGrafter"/>
</dbReference>
<dbReference type="GO" id="GO:0030687">
    <property type="term" value="C:preribosome, large subunit precursor"/>
    <property type="evidence" value="ECO:0007669"/>
    <property type="project" value="TreeGrafter"/>
</dbReference>
<dbReference type="GO" id="GO:0005524">
    <property type="term" value="F:ATP binding"/>
    <property type="evidence" value="ECO:0007669"/>
    <property type="project" value="UniProtKB-KW"/>
</dbReference>
<feature type="compositionally biased region" description="Acidic residues" evidence="3">
    <location>
        <begin position="40"/>
        <end position="57"/>
    </location>
</feature>
<dbReference type="GO" id="GO:0000055">
    <property type="term" value="P:ribosomal large subunit export from nucleus"/>
    <property type="evidence" value="ECO:0007669"/>
    <property type="project" value="TreeGrafter"/>
</dbReference>
<keyword evidence="5" id="KW-1185">Reference proteome</keyword>
<feature type="compositionally biased region" description="Acidic residues" evidence="3">
    <location>
        <begin position="604"/>
        <end position="614"/>
    </location>
</feature>
<feature type="compositionally biased region" description="Basic and acidic residues" evidence="3">
    <location>
        <begin position="681"/>
        <end position="695"/>
    </location>
</feature>
<dbReference type="Proteomes" id="UP000274429">
    <property type="component" value="Unassembled WGS sequence"/>
</dbReference>
<accession>A0A3P7ER72</accession>